<organism evidence="1 2">
    <name type="scientific">Favolaschia claudopus</name>
    <dbReference type="NCBI Taxonomy" id="2862362"/>
    <lineage>
        <taxon>Eukaryota</taxon>
        <taxon>Fungi</taxon>
        <taxon>Dikarya</taxon>
        <taxon>Basidiomycota</taxon>
        <taxon>Agaricomycotina</taxon>
        <taxon>Agaricomycetes</taxon>
        <taxon>Agaricomycetidae</taxon>
        <taxon>Agaricales</taxon>
        <taxon>Marasmiineae</taxon>
        <taxon>Mycenaceae</taxon>
        <taxon>Favolaschia</taxon>
    </lineage>
</organism>
<name>A0AAW0B239_9AGAR</name>
<keyword evidence="2" id="KW-1185">Reference proteome</keyword>
<proteinExistence type="predicted"/>
<dbReference type="Proteomes" id="UP001362999">
    <property type="component" value="Unassembled WGS sequence"/>
</dbReference>
<comment type="caution">
    <text evidence="1">The sequence shown here is derived from an EMBL/GenBank/DDBJ whole genome shotgun (WGS) entry which is preliminary data.</text>
</comment>
<reference evidence="1 2" key="1">
    <citation type="journal article" date="2024" name="J Genomics">
        <title>Draft genome sequencing and assembly of Favolaschia claudopus CIRM-BRFM 2984 isolated from oak limbs.</title>
        <authorList>
            <person name="Navarro D."/>
            <person name="Drula E."/>
            <person name="Chaduli D."/>
            <person name="Cazenave R."/>
            <person name="Ahrendt S."/>
            <person name="Wang J."/>
            <person name="Lipzen A."/>
            <person name="Daum C."/>
            <person name="Barry K."/>
            <person name="Grigoriev I.V."/>
            <person name="Favel A."/>
            <person name="Rosso M.N."/>
            <person name="Martin F."/>
        </authorList>
    </citation>
    <scope>NUCLEOTIDE SEQUENCE [LARGE SCALE GENOMIC DNA]</scope>
    <source>
        <strain evidence="1 2">CIRM-BRFM 2984</strain>
    </source>
</reference>
<accession>A0AAW0B239</accession>
<gene>
    <name evidence="1" type="ORF">R3P38DRAFT_1224445</name>
</gene>
<evidence type="ECO:0000313" key="1">
    <source>
        <dbReference type="EMBL" id="KAK7019833.1"/>
    </source>
</evidence>
<sequence>MSATPAKHLYSGIGIYTAPPGLSRNEFNRHMQELMDALARLPTAKNFHHFNVIYQTDDLEEHMQGLGFPSPPATTLVTAASENRNKMVAFFRDPAVVQLIHGSEHFGLQAAACAYSADLTVHVDNASSAGADSAKRPQAILIFKIPEDISEEDYHLGLDSMIEALLSTEVAKKHLIKHSKWTQTDDFTEEYKRWKYPDPERVVVLMLECDTTESLKEILGHEHIKQVISEAKENLSLHVNSNCFSAEVVSLI</sequence>
<protein>
    <submittedName>
        <fullName evidence="1">Uncharacterized protein</fullName>
    </submittedName>
</protein>
<dbReference type="AlphaFoldDB" id="A0AAW0B239"/>
<dbReference type="EMBL" id="JAWWNJ010000042">
    <property type="protein sequence ID" value="KAK7019833.1"/>
    <property type="molecule type" value="Genomic_DNA"/>
</dbReference>
<evidence type="ECO:0000313" key="2">
    <source>
        <dbReference type="Proteomes" id="UP001362999"/>
    </source>
</evidence>